<organism evidence="4 5">
    <name type="scientific">Citrobacter freundii</name>
    <dbReference type="NCBI Taxonomy" id="546"/>
    <lineage>
        <taxon>Bacteria</taxon>
        <taxon>Pseudomonadati</taxon>
        <taxon>Pseudomonadota</taxon>
        <taxon>Gammaproteobacteria</taxon>
        <taxon>Enterobacterales</taxon>
        <taxon>Enterobacteriaceae</taxon>
        <taxon>Citrobacter</taxon>
        <taxon>Citrobacter freundii complex</taxon>
    </lineage>
</organism>
<accession>A0AA44NH71</accession>
<sequence length="118" mass="13396">MDPFMSQRHPSQSHCRPRSYRSLSNGSLSEEHFNVLIKIARINSRNNIAALKDFLVVGKKRKDACNANKTSLSYFSVKLRQLQSISDDIITIYPFYAEYSQSYSVSANSATEQSKQSP</sequence>
<keyword evidence="1" id="KW-0805">Transcription regulation</keyword>
<dbReference type="InterPro" id="IPR004356">
    <property type="entry name" value="Adhesin_operon_reg_prot"/>
</dbReference>
<evidence type="ECO:0000313" key="4">
    <source>
        <dbReference type="EMBL" id="OYQ96595.1"/>
    </source>
</evidence>
<gene>
    <name evidence="4" type="ORF">B9P89_24450</name>
</gene>
<dbReference type="EMBL" id="NEFA01000044">
    <property type="protein sequence ID" value="OYQ96595.1"/>
    <property type="molecule type" value="Genomic_DNA"/>
</dbReference>
<evidence type="ECO:0000256" key="1">
    <source>
        <dbReference type="ARBA" id="ARBA00023015"/>
    </source>
</evidence>
<proteinExistence type="predicted"/>
<feature type="region of interest" description="Disordered" evidence="3">
    <location>
        <begin position="1"/>
        <end position="25"/>
    </location>
</feature>
<dbReference type="InterPro" id="IPR053721">
    <property type="entry name" value="Fimbrial_Adhesin_Reg"/>
</dbReference>
<protein>
    <submittedName>
        <fullName evidence="4">Uncharacterized protein</fullName>
    </submittedName>
</protein>
<keyword evidence="2" id="KW-0804">Transcription</keyword>
<comment type="caution">
    <text evidence="4">The sequence shown here is derived from an EMBL/GenBank/DDBJ whole genome shotgun (WGS) entry which is preliminary data.</text>
</comment>
<dbReference type="Proteomes" id="UP000215827">
    <property type="component" value="Unassembled WGS sequence"/>
</dbReference>
<dbReference type="AlphaFoldDB" id="A0AA44NH71"/>
<dbReference type="Gene3D" id="1.10.10.2690">
    <property type="match status" value="1"/>
</dbReference>
<dbReference type="PRINTS" id="PR01554">
    <property type="entry name" value="FIMREGULATRY"/>
</dbReference>
<evidence type="ECO:0000256" key="2">
    <source>
        <dbReference type="ARBA" id="ARBA00023163"/>
    </source>
</evidence>
<dbReference type="GO" id="GO:0006355">
    <property type="term" value="P:regulation of DNA-templated transcription"/>
    <property type="evidence" value="ECO:0007669"/>
    <property type="project" value="InterPro"/>
</dbReference>
<name>A0AA44NH71_CITFR</name>
<dbReference type="Pfam" id="PF03333">
    <property type="entry name" value="PapB"/>
    <property type="match status" value="1"/>
</dbReference>
<evidence type="ECO:0000256" key="3">
    <source>
        <dbReference type="SAM" id="MobiDB-lite"/>
    </source>
</evidence>
<evidence type="ECO:0000313" key="5">
    <source>
        <dbReference type="Proteomes" id="UP000215827"/>
    </source>
</evidence>
<reference evidence="4 5" key="1">
    <citation type="submission" date="2017-04" db="EMBL/GenBank/DDBJ databases">
        <title>Emergence of KPC-2-producing Citrobacter isolates from sediments of a Chinese river.</title>
        <authorList>
            <person name="Zheng B."/>
        </authorList>
    </citation>
    <scope>NUCLEOTIDE SEQUENCE [LARGE SCALE GENOMIC DNA]</scope>
    <source>
        <strain evidence="4 5">C191</strain>
    </source>
</reference>